<dbReference type="InterPro" id="IPR016073">
    <property type="entry name" value="Skp1_comp_POZ"/>
</dbReference>
<evidence type="ECO:0000259" key="5">
    <source>
        <dbReference type="Pfam" id="PF03931"/>
    </source>
</evidence>
<protein>
    <recommendedName>
        <fullName evidence="3">Skp1-related protein</fullName>
    </recommendedName>
</protein>
<organism evidence="6 7">
    <name type="scientific">Elaeophora elaphi</name>
    <dbReference type="NCBI Taxonomy" id="1147741"/>
    <lineage>
        <taxon>Eukaryota</taxon>
        <taxon>Metazoa</taxon>
        <taxon>Ecdysozoa</taxon>
        <taxon>Nematoda</taxon>
        <taxon>Chromadorea</taxon>
        <taxon>Rhabditida</taxon>
        <taxon>Spirurina</taxon>
        <taxon>Spiruromorpha</taxon>
        <taxon>Filarioidea</taxon>
        <taxon>Onchocercidae</taxon>
        <taxon>Elaeophora</taxon>
    </lineage>
</organism>
<evidence type="ECO:0000256" key="1">
    <source>
        <dbReference type="ARBA" id="ARBA00009993"/>
    </source>
</evidence>
<dbReference type="SMART" id="SM00512">
    <property type="entry name" value="Skp1"/>
    <property type="match status" value="1"/>
</dbReference>
<dbReference type="InterPro" id="IPR001232">
    <property type="entry name" value="SKP1-like"/>
</dbReference>
<dbReference type="GO" id="GO:0006511">
    <property type="term" value="P:ubiquitin-dependent protein catabolic process"/>
    <property type="evidence" value="ECO:0007669"/>
    <property type="project" value="InterPro"/>
</dbReference>
<dbReference type="Pfam" id="PF01466">
    <property type="entry name" value="Skp1"/>
    <property type="match status" value="1"/>
</dbReference>
<dbReference type="Gene3D" id="3.30.710.10">
    <property type="entry name" value="Potassium Channel Kv1.1, Chain A"/>
    <property type="match status" value="1"/>
</dbReference>
<sequence length="169" mass="19324">MKSETDVTQSDKRSINLLSEDGEKLTVDMDIISQSKTIKNLLTDLLVDQVDESQPAFDLPVQLPAKTIKKVLEWCTHQIHLTPEAEKSEEEKVWRQNFLALSDNNELFELVQAANYLDVSDLLSSGCKVIANHIKGKTVEELRVFFNIENDFTPEEEARIRAENAWCEM</sequence>
<dbReference type="InterPro" id="IPR016072">
    <property type="entry name" value="Skp1_comp_dimer"/>
</dbReference>
<evidence type="ECO:0000256" key="2">
    <source>
        <dbReference type="ARBA" id="ARBA00022786"/>
    </source>
</evidence>
<dbReference type="InterPro" id="IPR036296">
    <property type="entry name" value="SKP1-like_dim_sf"/>
</dbReference>
<dbReference type="GO" id="GO:0016567">
    <property type="term" value="P:protein ubiquitination"/>
    <property type="evidence" value="ECO:0007669"/>
    <property type="project" value="UniProtKB-UniPathway"/>
</dbReference>
<feature type="domain" description="SKP1 component POZ" evidence="5">
    <location>
        <begin position="14"/>
        <end position="78"/>
    </location>
</feature>
<dbReference type="SUPFAM" id="SSF81382">
    <property type="entry name" value="Skp1 dimerisation domain-like"/>
    <property type="match status" value="1"/>
</dbReference>
<keyword evidence="6" id="KW-1185">Reference proteome</keyword>
<dbReference type="STRING" id="1147741.A0A0R3RJK9"/>
<comment type="similarity">
    <text evidence="1 3">Belongs to the SKP1 family.</text>
</comment>
<comment type="function">
    <text evidence="3">Probable essential component of SCF (SKP1-CUL1-F-box protein) E3 ubiquitin-protein ligase complexes, which mediate the ubiquitination and subsequent proteasomal degradation of target proteins. Regulates cell proliferation during embryonic and larval development.</text>
</comment>
<reference evidence="7" key="1">
    <citation type="submission" date="2017-02" db="UniProtKB">
        <authorList>
            <consortium name="WormBaseParasite"/>
        </authorList>
    </citation>
    <scope>IDENTIFICATION</scope>
</reference>
<evidence type="ECO:0000313" key="7">
    <source>
        <dbReference type="WBParaSite" id="EEL_0000166801-mRNA-1"/>
    </source>
</evidence>
<dbReference type="PIRSF" id="PIRSF028729">
    <property type="entry name" value="E3_ubiquit_lig_SCF_Skp"/>
    <property type="match status" value="1"/>
</dbReference>
<dbReference type="SUPFAM" id="SSF54695">
    <property type="entry name" value="POZ domain"/>
    <property type="match status" value="1"/>
</dbReference>
<accession>A0A0R3RJK9</accession>
<dbReference type="InterPro" id="IPR016897">
    <property type="entry name" value="SKP1"/>
</dbReference>
<keyword evidence="2 3" id="KW-0833">Ubl conjugation pathway</keyword>
<evidence type="ECO:0000256" key="3">
    <source>
        <dbReference type="PIRNR" id="PIRNR028729"/>
    </source>
</evidence>
<dbReference type="WBParaSite" id="EEL_0000166801-mRNA-1">
    <property type="protein sequence ID" value="EEL_0000166801-mRNA-1"/>
    <property type="gene ID" value="EEL_0000166801"/>
</dbReference>
<name>A0A0R3RJK9_9BILA</name>
<evidence type="ECO:0000313" key="6">
    <source>
        <dbReference type="Proteomes" id="UP000050640"/>
    </source>
</evidence>
<dbReference type="Proteomes" id="UP000050640">
    <property type="component" value="Unplaced"/>
</dbReference>
<dbReference type="UniPathway" id="UPA00143"/>
<evidence type="ECO:0000259" key="4">
    <source>
        <dbReference type="Pfam" id="PF01466"/>
    </source>
</evidence>
<proteinExistence type="inferred from homology"/>
<comment type="pathway">
    <text evidence="3">Protein modification; protein ubiquitination.</text>
</comment>
<dbReference type="AlphaFoldDB" id="A0A0R3RJK9"/>
<dbReference type="InterPro" id="IPR011333">
    <property type="entry name" value="SKP1/BTB/POZ_sf"/>
</dbReference>
<dbReference type="Pfam" id="PF03931">
    <property type="entry name" value="Skp1_POZ"/>
    <property type="match status" value="1"/>
</dbReference>
<dbReference type="PANTHER" id="PTHR11165">
    <property type="entry name" value="SKP1"/>
    <property type="match status" value="1"/>
</dbReference>
<feature type="domain" description="SKP1 component dimerisation" evidence="4">
    <location>
        <begin position="121"/>
        <end position="167"/>
    </location>
</feature>